<dbReference type="InterPro" id="IPR050173">
    <property type="entry name" value="ABC_transporter_C-like"/>
</dbReference>
<sequence length="306" mass="33977">MDKKTGSRRKVVVMNKEELLLFVEKKRKEESRRDSLLPESESDLGLSIDETDSNKVVTMMSKEDCYLAAKELILTIVASYDNMLAEQDSAVKIIENSRPVSGWPSRGSIEFEDVHLRYRPGLPSVLHGLSFFVSPGEKVGVGPKYHTTITSSFLRDGEIPFGLDAEVSEGGENFSVGQRQLLSLARALLRRSKILVLDEATASVDVRTDSLIQRTIREEFKSCTMLVIAHRLNTIVDCDKILVLSSGQVLEYDSPQELLSRDTSAFIRMVQSTGPANAQYLCNLVFEKRGTGMSLGGIELVTSLPK</sequence>
<gene>
    <name evidence="5" type="primary">LOC104757385</name>
</gene>
<proteinExistence type="predicted"/>
<dbReference type="InterPro" id="IPR003439">
    <property type="entry name" value="ABC_transporter-like_ATP-bd"/>
</dbReference>
<keyword evidence="4" id="KW-1185">Reference proteome</keyword>
<dbReference type="InterPro" id="IPR017871">
    <property type="entry name" value="ABC_transporter-like_CS"/>
</dbReference>
<evidence type="ECO:0000313" key="5">
    <source>
        <dbReference type="RefSeq" id="XP_019094479.1"/>
    </source>
</evidence>
<dbReference type="RefSeq" id="XP_019094479.1">
    <property type="nucleotide sequence ID" value="XM_019238934.1"/>
</dbReference>
<evidence type="ECO:0000313" key="4">
    <source>
        <dbReference type="Proteomes" id="UP000694864"/>
    </source>
</evidence>
<evidence type="ECO:0000256" key="2">
    <source>
        <dbReference type="ARBA" id="ARBA00022840"/>
    </source>
</evidence>
<dbReference type="PROSITE" id="PS00211">
    <property type="entry name" value="ABC_TRANSPORTER_1"/>
    <property type="match status" value="1"/>
</dbReference>
<keyword evidence="1" id="KW-0547">Nucleotide-binding</keyword>
<dbReference type="Gene3D" id="3.40.50.300">
    <property type="entry name" value="P-loop containing nucleotide triphosphate hydrolases"/>
    <property type="match status" value="2"/>
</dbReference>
<reference evidence="4" key="1">
    <citation type="journal article" date="2014" name="Nat. Commun.">
        <title>The emerging biofuel crop Camelina sativa retains a highly undifferentiated hexaploid genome structure.</title>
        <authorList>
            <person name="Kagale S."/>
            <person name="Koh C."/>
            <person name="Nixon J."/>
            <person name="Bollina V."/>
            <person name="Clarke W.E."/>
            <person name="Tuteja R."/>
            <person name="Spillane C."/>
            <person name="Robinson S.J."/>
            <person name="Links M.G."/>
            <person name="Clarke C."/>
            <person name="Higgins E.E."/>
            <person name="Huebert T."/>
            <person name="Sharpe A.G."/>
            <person name="Parkin I.A."/>
        </authorList>
    </citation>
    <scope>NUCLEOTIDE SEQUENCE [LARGE SCALE GENOMIC DNA]</scope>
    <source>
        <strain evidence="4">cv. DH55</strain>
    </source>
</reference>
<dbReference type="Pfam" id="PF00005">
    <property type="entry name" value="ABC_tran"/>
    <property type="match status" value="1"/>
</dbReference>
<dbReference type="Proteomes" id="UP000694864">
    <property type="component" value="Chromosome 17"/>
</dbReference>
<dbReference type="PANTHER" id="PTHR24223">
    <property type="entry name" value="ATP-BINDING CASSETTE SUB-FAMILY C"/>
    <property type="match status" value="1"/>
</dbReference>
<accession>A0ABM1R641</accession>
<dbReference type="GeneID" id="104757385"/>
<reference evidence="5" key="2">
    <citation type="submission" date="2025-08" db="UniProtKB">
        <authorList>
            <consortium name="RefSeq"/>
        </authorList>
    </citation>
    <scope>IDENTIFICATION</scope>
    <source>
        <tissue evidence="5">Leaf</tissue>
    </source>
</reference>
<protein>
    <submittedName>
        <fullName evidence="5">ABC transporter C family member 11-like</fullName>
    </submittedName>
</protein>
<organism evidence="4 5">
    <name type="scientific">Camelina sativa</name>
    <name type="common">False flax</name>
    <name type="synonym">Myagrum sativum</name>
    <dbReference type="NCBI Taxonomy" id="90675"/>
    <lineage>
        <taxon>Eukaryota</taxon>
        <taxon>Viridiplantae</taxon>
        <taxon>Streptophyta</taxon>
        <taxon>Embryophyta</taxon>
        <taxon>Tracheophyta</taxon>
        <taxon>Spermatophyta</taxon>
        <taxon>Magnoliopsida</taxon>
        <taxon>eudicotyledons</taxon>
        <taxon>Gunneridae</taxon>
        <taxon>Pentapetalae</taxon>
        <taxon>rosids</taxon>
        <taxon>malvids</taxon>
        <taxon>Brassicales</taxon>
        <taxon>Brassicaceae</taxon>
        <taxon>Camelineae</taxon>
        <taxon>Camelina</taxon>
    </lineage>
</organism>
<dbReference type="InterPro" id="IPR027417">
    <property type="entry name" value="P-loop_NTPase"/>
</dbReference>
<dbReference type="PROSITE" id="PS50893">
    <property type="entry name" value="ABC_TRANSPORTER_2"/>
    <property type="match status" value="1"/>
</dbReference>
<keyword evidence="2" id="KW-0067">ATP-binding</keyword>
<dbReference type="PANTHER" id="PTHR24223:SF375">
    <property type="entry name" value="ABC TRANSPORTER C FAMILY MEMBER 11-RELATED"/>
    <property type="match status" value="1"/>
</dbReference>
<evidence type="ECO:0000256" key="1">
    <source>
        <dbReference type="ARBA" id="ARBA00022741"/>
    </source>
</evidence>
<name>A0ABM1R641_CAMSA</name>
<feature type="domain" description="ABC transporter" evidence="3">
    <location>
        <begin position="48"/>
        <end position="271"/>
    </location>
</feature>
<evidence type="ECO:0000259" key="3">
    <source>
        <dbReference type="PROSITE" id="PS50893"/>
    </source>
</evidence>
<dbReference type="SUPFAM" id="SSF52540">
    <property type="entry name" value="P-loop containing nucleoside triphosphate hydrolases"/>
    <property type="match status" value="1"/>
</dbReference>